<comment type="cofactor">
    <cofactor evidence="18">
        <name>Mg(2+)</name>
        <dbReference type="ChEBI" id="CHEBI:18420"/>
    </cofactor>
    <text evidence="18">Mn(2+), Zn(2+), Cd(2+) and Co(2+) support activity to lesser extents.</text>
</comment>
<feature type="binding site" evidence="17">
    <location>
        <position position="41"/>
    </location>
    <ligand>
        <name>ATP</name>
        <dbReference type="ChEBI" id="CHEBI:30616"/>
    </ligand>
</feature>
<feature type="transmembrane region" description="Helical" evidence="20">
    <location>
        <begin position="68"/>
        <end position="88"/>
    </location>
</feature>
<dbReference type="GO" id="GO:0005886">
    <property type="term" value="C:plasma membrane"/>
    <property type="evidence" value="ECO:0007669"/>
    <property type="project" value="UniProtKB-SubCell"/>
</dbReference>
<evidence type="ECO:0000256" key="14">
    <source>
        <dbReference type="ARBA" id="ARBA00023264"/>
    </source>
</evidence>
<evidence type="ECO:0000256" key="7">
    <source>
        <dbReference type="ARBA" id="ARBA00022741"/>
    </source>
</evidence>
<dbReference type="GO" id="GO:0046872">
    <property type="term" value="F:metal ion binding"/>
    <property type="evidence" value="ECO:0007669"/>
    <property type="project" value="UniProtKB-KW"/>
</dbReference>
<keyword evidence="6 20" id="KW-0812">Transmembrane</keyword>
<keyword evidence="13" id="KW-0594">Phospholipid biosynthesis</keyword>
<sequence>MRLAMTPDIDLDEEARPPADRSWGRKFADALRGVKIAFRSEINFFVHFFVAVIAGVAGGIVTMTDERWCIYILCVTVVLAAELFNTAIERLARAVTREEHPEIRDALDIAAGAVLMTSIGAGIVGVLMIGWPFVAQLAR</sequence>
<evidence type="ECO:0000256" key="3">
    <source>
        <dbReference type="ARBA" id="ARBA00022475"/>
    </source>
</evidence>
<dbReference type="PANTHER" id="PTHR34299">
    <property type="entry name" value="DIACYLGLYCEROL KINASE"/>
    <property type="match status" value="1"/>
</dbReference>
<dbReference type="Pfam" id="PF01219">
    <property type="entry name" value="DAGK_prokar"/>
    <property type="match status" value="1"/>
</dbReference>
<keyword evidence="22" id="KW-1185">Reference proteome</keyword>
<dbReference type="GO" id="GO:0005524">
    <property type="term" value="F:ATP binding"/>
    <property type="evidence" value="ECO:0007669"/>
    <property type="project" value="UniProtKB-KW"/>
</dbReference>
<evidence type="ECO:0000256" key="10">
    <source>
        <dbReference type="ARBA" id="ARBA00022989"/>
    </source>
</evidence>
<keyword evidence="18" id="KW-0460">Magnesium</keyword>
<feature type="binding site" evidence="16">
    <location>
        <position position="82"/>
    </location>
    <ligand>
        <name>substrate</name>
    </ligand>
</feature>
<feature type="binding site" evidence="17">
    <location>
        <begin position="98"/>
        <end position="100"/>
    </location>
    <ligand>
        <name>ATP</name>
        <dbReference type="ChEBI" id="CHEBI:30616"/>
    </ligand>
</feature>
<keyword evidence="11" id="KW-0443">Lipid metabolism</keyword>
<evidence type="ECO:0000256" key="18">
    <source>
        <dbReference type="PIRSR" id="PIRSR600829-4"/>
    </source>
</evidence>
<protein>
    <submittedName>
        <fullName evidence="21">Undecaprenol kinase</fullName>
        <ecNumber evidence="21">2.7.1.66</ecNumber>
    </submittedName>
</protein>
<keyword evidence="9 17" id="KW-0067">ATP-binding</keyword>
<dbReference type="InterPro" id="IPR000829">
    <property type="entry name" value="DAGK"/>
</dbReference>
<proteinExistence type="inferred from homology"/>
<organism evidence="21 22">
    <name type="scientific">Lacipirellula limnantheis</name>
    <dbReference type="NCBI Taxonomy" id="2528024"/>
    <lineage>
        <taxon>Bacteria</taxon>
        <taxon>Pseudomonadati</taxon>
        <taxon>Planctomycetota</taxon>
        <taxon>Planctomycetia</taxon>
        <taxon>Pirellulales</taxon>
        <taxon>Lacipirellulaceae</taxon>
        <taxon>Lacipirellula</taxon>
    </lineage>
</organism>
<evidence type="ECO:0000256" key="8">
    <source>
        <dbReference type="ARBA" id="ARBA00022777"/>
    </source>
</evidence>
<name>A0A517U5Q4_9BACT</name>
<evidence type="ECO:0000256" key="4">
    <source>
        <dbReference type="ARBA" id="ARBA00022516"/>
    </source>
</evidence>
<comment type="similarity">
    <text evidence="2">Belongs to the bacterial diacylglycerol kinase family.</text>
</comment>
<keyword evidence="14" id="KW-1208">Phospholipid metabolism</keyword>
<gene>
    <name evidence="21" type="primary">dgkA</name>
    <name evidence="21" type="ORF">I41_52020</name>
</gene>
<feature type="binding site" evidence="17">
    <location>
        <position position="89"/>
    </location>
    <ligand>
        <name>ATP</name>
        <dbReference type="ChEBI" id="CHEBI:30616"/>
    </ligand>
</feature>
<dbReference type="InterPro" id="IPR036945">
    <property type="entry name" value="DAGK_sf"/>
</dbReference>
<keyword evidence="7 17" id="KW-0547">Nucleotide-binding</keyword>
<comment type="subcellular location">
    <subcellularLocation>
        <location evidence="1">Cell membrane</location>
        <topology evidence="1">Multi-pass membrane protein</topology>
    </subcellularLocation>
</comment>
<evidence type="ECO:0000256" key="1">
    <source>
        <dbReference type="ARBA" id="ARBA00004651"/>
    </source>
</evidence>
<evidence type="ECO:0000256" key="5">
    <source>
        <dbReference type="ARBA" id="ARBA00022679"/>
    </source>
</evidence>
<feature type="binding site" evidence="18">
    <location>
        <position position="89"/>
    </location>
    <ligand>
        <name>a divalent metal cation</name>
        <dbReference type="ChEBI" id="CHEBI:60240"/>
    </ligand>
</feature>
<keyword evidence="3" id="KW-1003">Cell membrane</keyword>
<evidence type="ECO:0000256" key="11">
    <source>
        <dbReference type="ARBA" id="ARBA00023098"/>
    </source>
</evidence>
<dbReference type="OrthoDB" id="290917at2"/>
<feature type="binding site" evidence="18">
    <location>
        <position position="41"/>
    </location>
    <ligand>
        <name>a divalent metal cation</name>
        <dbReference type="ChEBI" id="CHEBI:60240"/>
    </ligand>
</feature>
<keyword evidence="4" id="KW-0444">Lipid biosynthesis</keyword>
<keyword evidence="8 21" id="KW-0418">Kinase</keyword>
<evidence type="ECO:0000256" key="9">
    <source>
        <dbReference type="ARBA" id="ARBA00022840"/>
    </source>
</evidence>
<keyword evidence="10 20" id="KW-1133">Transmembrane helix</keyword>
<feature type="active site" description="Proton acceptor" evidence="15">
    <location>
        <position position="82"/>
    </location>
</feature>
<evidence type="ECO:0000313" key="21">
    <source>
        <dbReference type="EMBL" id="QDT75957.1"/>
    </source>
</evidence>
<dbReference type="CDD" id="cd14263">
    <property type="entry name" value="DAGK_IM_like"/>
    <property type="match status" value="1"/>
</dbReference>
<evidence type="ECO:0000256" key="20">
    <source>
        <dbReference type="SAM" id="Phobius"/>
    </source>
</evidence>
<dbReference type="Gene3D" id="1.10.287.3610">
    <property type="match status" value="1"/>
</dbReference>
<dbReference type="AlphaFoldDB" id="A0A517U5Q4"/>
<evidence type="ECO:0000256" key="16">
    <source>
        <dbReference type="PIRSR" id="PIRSR600829-2"/>
    </source>
</evidence>
<keyword evidence="12 20" id="KW-0472">Membrane</keyword>
<dbReference type="GO" id="GO:0036433">
    <property type="term" value="F:di-trans, poly-cis-undecaprenol kinase activity"/>
    <property type="evidence" value="ECO:0007669"/>
    <property type="project" value="UniProtKB-EC"/>
</dbReference>
<evidence type="ECO:0000313" key="22">
    <source>
        <dbReference type="Proteomes" id="UP000317909"/>
    </source>
</evidence>
<dbReference type="EC" id="2.7.1.66" evidence="21"/>
<feature type="transmembrane region" description="Helical" evidence="20">
    <location>
        <begin position="109"/>
        <end position="134"/>
    </location>
</feature>
<evidence type="ECO:0000256" key="15">
    <source>
        <dbReference type="PIRSR" id="PIRSR600829-1"/>
    </source>
</evidence>
<evidence type="ECO:0000256" key="13">
    <source>
        <dbReference type="ARBA" id="ARBA00023209"/>
    </source>
</evidence>
<dbReference type="Proteomes" id="UP000317909">
    <property type="component" value="Chromosome"/>
</dbReference>
<reference evidence="21 22" key="1">
    <citation type="submission" date="2019-02" db="EMBL/GenBank/DDBJ databases">
        <title>Deep-cultivation of Planctomycetes and their phenomic and genomic characterization uncovers novel biology.</title>
        <authorList>
            <person name="Wiegand S."/>
            <person name="Jogler M."/>
            <person name="Boedeker C."/>
            <person name="Pinto D."/>
            <person name="Vollmers J."/>
            <person name="Rivas-Marin E."/>
            <person name="Kohn T."/>
            <person name="Peeters S.H."/>
            <person name="Heuer A."/>
            <person name="Rast P."/>
            <person name="Oberbeckmann S."/>
            <person name="Bunk B."/>
            <person name="Jeske O."/>
            <person name="Meyerdierks A."/>
            <person name="Storesund J.E."/>
            <person name="Kallscheuer N."/>
            <person name="Luecker S."/>
            <person name="Lage O.M."/>
            <person name="Pohl T."/>
            <person name="Merkel B.J."/>
            <person name="Hornburger P."/>
            <person name="Mueller R.-W."/>
            <person name="Bruemmer F."/>
            <person name="Labrenz M."/>
            <person name="Spormann A.M."/>
            <person name="Op den Camp H."/>
            <person name="Overmann J."/>
            <person name="Amann R."/>
            <person name="Jetten M.S.M."/>
            <person name="Mascher T."/>
            <person name="Medema M.H."/>
            <person name="Devos D.P."/>
            <person name="Kaster A.-K."/>
            <person name="Ovreas L."/>
            <person name="Rohde M."/>
            <person name="Galperin M.Y."/>
            <person name="Jogler C."/>
        </authorList>
    </citation>
    <scope>NUCLEOTIDE SEQUENCE [LARGE SCALE GENOMIC DNA]</scope>
    <source>
        <strain evidence="21 22">I41</strain>
    </source>
</reference>
<dbReference type="KEGG" id="llh:I41_52020"/>
<dbReference type="PANTHER" id="PTHR34299:SF1">
    <property type="entry name" value="DIACYLGLYCEROL KINASE"/>
    <property type="match status" value="1"/>
</dbReference>
<evidence type="ECO:0000256" key="17">
    <source>
        <dbReference type="PIRSR" id="PIRSR600829-3"/>
    </source>
</evidence>
<dbReference type="EMBL" id="CP036339">
    <property type="protein sequence ID" value="QDT75957.1"/>
    <property type="molecule type" value="Genomic_DNA"/>
</dbReference>
<keyword evidence="18" id="KW-0479">Metal-binding</keyword>
<evidence type="ECO:0000256" key="19">
    <source>
        <dbReference type="SAM" id="MobiDB-lite"/>
    </source>
</evidence>
<evidence type="ECO:0000256" key="6">
    <source>
        <dbReference type="ARBA" id="ARBA00022692"/>
    </source>
</evidence>
<keyword evidence="5 21" id="KW-0808">Transferase</keyword>
<evidence type="ECO:0000256" key="12">
    <source>
        <dbReference type="ARBA" id="ARBA00023136"/>
    </source>
</evidence>
<dbReference type="GO" id="GO:0008654">
    <property type="term" value="P:phospholipid biosynthetic process"/>
    <property type="evidence" value="ECO:0007669"/>
    <property type="project" value="UniProtKB-KW"/>
</dbReference>
<feature type="region of interest" description="Disordered" evidence="19">
    <location>
        <begin position="1"/>
        <end position="21"/>
    </location>
</feature>
<feature type="transmembrane region" description="Helical" evidence="20">
    <location>
        <begin position="42"/>
        <end position="62"/>
    </location>
</feature>
<evidence type="ECO:0000256" key="2">
    <source>
        <dbReference type="ARBA" id="ARBA00005967"/>
    </source>
</evidence>
<accession>A0A517U5Q4</accession>